<dbReference type="EMBL" id="JAAAJA010000950">
    <property type="protein sequence ID" value="KAG0248635.1"/>
    <property type="molecule type" value="Genomic_DNA"/>
</dbReference>
<dbReference type="OrthoDB" id="5566853at2759"/>
<name>A0A9P6PMD5_9FUNG</name>
<evidence type="ECO:0000256" key="10">
    <source>
        <dbReference type="ARBA" id="ARBA00022776"/>
    </source>
</evidence>
<keyword evidence="18" id="KW-1185">Reference proteome</keyword>
<evidence type="ECO:0000256" key="11">
    <source>
        <dbReference type="ARBA" id="ARBA00022838"/>
    </source>
</evidence>
<evidence type="ECO:0000256" key="9">
    <source>
        <dbReference type="ARBA" id="ARBA00022701"/>
    </source>
</evidence>
<dbReference type="Pfam" id="PF08649">
    <property type="entry name" value="DASH_Dad1"/>
    <property type="match status" value="1"/>
</dbReference>
<dbReference type="PANTHER" id="PTHR28025">
    <property type="entry name" value="DASH COMPLEX SUBUNIT DAD1"/>
    <property type="match status" value="1"/>
</dbReference>
<evidence type="ECO:0000256" key="1">
    <source>
        <dbReference type="ARBA" id="ARBA00004123"/>
    </source>
</evidence>
<evidence type="ECO:0000256" key="16">
    <source>
        <dbReference type="ARBA" id="ARBA00030566"/>
    </source>
</evidence>
<keyword evidence="10" id="KW-0498">Mitosis</keyword>
<evidence type="ECO:0000256" key="7">
    <source>
        <dbReference type="ARBA" id="ARBA00022490"/>
    </source>
</evidence>
<evidence type="ECO:0000313" key="18">
    <source>
        <dbReference type="Proteomes" id="UP000726737"/>
    </source>
</evidence>
<evidence type="ECO:0000256" key="15">
    <source>
        <dbReference type="ARBA" id="ARBA00023328"/>
    </source>
</evidence>
<dbReference type="PANTHER" id="PTHR28025:SF1">
    <property type="entry name" value="DASH COMPLEX SUBUNIT DAD1"/>
    <property type="match status" value="1"/>
</dbReference>
<comment type="subcellular location">
    <subcellularLocation>
        <location evidence="3">Chromosome</location>
        <location evidence="3">Centromere</location>
        <location evidence="3">Kinetochore</location>
    </subcellularLocation>
    <subcellularLocation>
        <location evidence="2">Cytoplasm</location>
        <location evidence="2">Cytoskeleton</location>
        <location evidence="2">Spindle</location>
    </subcellularLocation>
    <subcellularLocation>
        <location evidence="1">Nucleus</location>
    </subcellularLocation>
</comment>
<dbReference type="GO" id="GO:0042729">
    <property type="term" value="C:DASH complex"/>
    <property type="evidence" value="ECO:0007669"/>
    <property type="project" value="InterPro"/>
</dbReference>
<evidence type="ECO:0000256" key="3">
    <source>
        <dbReference type="ARBA" id="ARBA00004629"/>
    </source>
</evidence>
<keyword evidence="12" id="KW-0206">Cytoskeleton</keyword>
<evidence type="ECO:0000256" key="13">
    <source>
        <dbReference type="ARBA" id="ARBA00023242"/>
    </source>
</evidence>
<evidence type="ECO:0000256" key="5">
    <source>
        <dbReference type="ARBA" id="ARBA00020261"/>
    </source>
</evidence>
<dbReference type="InterPro" id="IPR013958">
    <property type="entry name" value="DASH_Dad1"/>
</dbReference>
<evidence type="ECO:0000256" key="2">
    <source>
        <dbReference type="ARBA" id="ARBA00004186"/>
    </source>
</evidence>
<comment type="caution">
    <text evidence="17">The sequence shown here is derived from an EMBL/GenBank/DDBJ whole genome shotgun (WGS) entry which is preliminary data.</text>
</comment>
<dbReference type="GO" id="GO:0005876">
    <property type="term" value="C:spindle microtubule"/>
    <property type="evidence" value="ECO:0007669"/>
    <property type="project" value="TreeGrafter"/>
</dbReference>
<organism evidence="17 18">
    <name type="scientific">Mortierella polycephala</name>
    <dbReference type="NCBI Taxonomy" id="41804"/>
    <lineage>
        <taxon>Eukaryota</taxon>
        <taxon>Fungi</taxon>
        <taxon>Fungi incertae sedis</taxon>
        <taxon>Mucoromycota</taxon>
        <taxon>Mortierellomycotina</taxon>
        <taxon>Mortierellomycetes</taxon>
        <taxon>Mortierellales</taxon>
        <taxon>Mortierellaceae</taxon>
        <taxon>Mortierella</taxon>
    </lineage>
</organism>
<protein>
    <recommendedName>
        <fullName evidence="5">DASH complex subunit DAD1</fullName>
    </recommendedName>
    <alternativeName>
        <fullName evidence="16">Outer kinetochore protein DAD1</fullName>
    </alternativeName>
</protein>
<keyword evidence="15" id="KW-0137">Centromere</keyword>
<keyword evidence="7" id="KW-0963">Cytoplasm</keyword>
<evidence type="ECO:0000256" key="14">
    <source>
        <dbReference type="ARBA" id="ARBA00023306"/>
    </source>
</evidence>
<keyword evidence="13" id="KW-0539">Nucleus</keyword>
<dbReference type="GO" id="GO:0044732">
    <property type="term" value="C:mitotic spindle pole body"/>
    <property type="evidence" value="ECO:0007669"/>
    <property type="project" value="TreeGrafter"/>
</dbReference>
<comment type="similarity">
    <text evidence="4">Belongs to the DASH complex DAD1 family.</text>
</comment>
<reference evidence="17" key="1">
    <citation type="journal article" date="2020" name="Fungal Divers.">
        <title>Resolving the Mortierellaceae phylogeny through synthesis of multi-gene phylogenetics and phylogenomics.</title>
        <authorList>
            <person name="Vandepol N."/>
            <person name="Liber J."/>
            <person name="Desiro A."/>
            <person name="Na H."/>
            <person name="Kennedy M."/>
            <person name="Barry K."/>
            <person name="Grigoriev I.V."/>
            <person name="Miller A.N."/>
            <person name="O'Donnell K."/>
            <person name="Stajich J.E."/>
            <person name="Bonito G."/>
        </authorList>
    </citation>
    <scope>NUCLEOTIDE SEQUENCE</scope>
    <source>
        <strain evidence="17">KOD948</strain>
    </source>
</reference>
<keyword evidence="11" id="KW-0995">Kinetochore</keyword>
<keyword evidence="14" id="KW-0131">Cell cycle</keyword>
<gene>
    <name evidence="17" type="ORF">BG011_010064</name>
</gene>
<accession>A0A9P6PMD5</accession>
<dbReference type="GO" id="GO:0051301">
    <property type="term" value="P:cell division"/>
    <property type="evidence" value="ECO:0007669"/>
    <property type="project" value="UniProtKB-KW"/>
</dbReference>
<sequence length="128" mass="14975">MTATQANGSATANAIDPLAFEAERARYISGISQLFRDRKSDHCDFVCIHFYHYYYYRHCHYDNDNYDDCINNNYKDVAQLITNVNVLNKNLETIINIGHEFEQLSQLWRHFHTSTLAFQDTASNESKQ</sequence>
<dbReference type="Proteomes" id="UP000726737">
    <property type="component" value="Unassembled WGS sequence"/>
</dbReference>
<evidence type="ECO:0000313" key="17">
    <source>
        <dbReference type="EMBL" id="KAG0248635.1"/>
    </source>
</evidence>
<keyword evidence="9" id="KW-0493">Microtubule</keyword>
<keyword evidence="6" id="KW-0158">Chromosome</keyword>
<dbReference type="GO" id="GO:0051010">
    <property type="term" value="F:microtubule plus-end binding"/>
    <property type="evidence" value="ECO:0007669"/>
    <property type="project" value="TreeGrafter"/>
</dbReference>
<dbReference type="AlphaFoldDB" id="A0A9P6PMD5"/>
<evidence type="ECO:0000256" key="6">
    <source>
        <dbReference type="ARBA" id="ARBA00022454"/>
    </source>
</evidence>
<evidence type="ECO:0000256" key="4">
    <source>
        <dbReference type="ARBA" id="ARBA00010146"/>
    </source>
</evidence>
<keyword evidence="8" id="KW-0132">Cell division</keyword>
<evidence type="ECO:0000256" key="8">
    <source>
        <dbReference type="ARBA" id="ARBA00022618"/>
    </source>
</evidence>
<evidence type="ECO:0000256" key="12">
    <source>
        <dbReference type="ARBA" id="ARBA00023212"/>
    </source>
</evidence>
<proteinExistence type="inferred from homology"/>
<dbReference type="GO" id="GO:0072686">
    <property type="term" value="C:mitotic spindle"/>
    <property type="evidence" value="ECO:0007669"/>
    <property type="project" value="InterPro"/>
</dbReference>